<reference evidence="2" key="1">
    <citation type="submission" date="2019-08" db="EMBL/GenBank/DDBJ databases">
        <authorList>
            <person name="Kucharzyk K."/>
            <person name="Murdoch R.W."/>
            <person name="Higgins S."/>
            <person name="Loffler F."/>
        </authorList>
    </citation>
    <scope>NUCLEOTIDE SEQUENCE</scope>
</reference>
<gene>
    <name evidence="2" type="ORF">SDC9_155069</name>
</gene>
<name>A0A645F0S5_9ZZZZ</name>
<organism evidence="2">
    <name type="scientific">bioreactor metagenome</name>
    <dbReference type="NCBI Taxonomy" id="1076179"/>
    <lineage>
        <taxon>unclassified sequences</taxon>
        <taxon>metagenomes</taxon>
        <taxon>ecological metagenomes</taxon>
    </lineage>
</organism>
<proteinExistence type="predicted"/>
<feature type="compositionally biased region" description="Low complexity" evidence="1">
    <location>
        <begin position="106"/>
        <end position="116"/>
    </location>
</feature>
<evidence type="ECO:0000313" key="2">
    <source>
        <dbReference type="EMBL" id="MPN07797.1"/>
    </source>
</evidence>
<accession>A0A645F0S5</accession>
<dbReference type="AlphaFoldDB" id="A0A645F0S5"/>
<feature type="compositionally biased region" description="Low complexity" evidence="1">
    <location>
        <begin position="30"/>
        <end position="39"/>
    </location>
</feature>
<feature type="region of interest" description="Disordered" evidence="1">
    <location>
        <begin position="1"/>
        <end position="163"/>
    </location>
</feature>
<evidence type="ECO:0000256" key="1">
    <source>
        <dbReference type="SAM" id="MobiDB-lite"/>
    </source>
</evidence>
<dbReference type="EMBL" id="VSSQ01053801">
    <property type="protein sequence ID" value="MPN07797.1"/>
    <property type="molecule type" value="Genomic_DNA"/>
</dbReference>
<sequence>MRSTSQGAAPVGSGRMPSTTSPVAASRQCSRNQVSVRQARSSRPRRAIRIAIGPLAGTLRKTSPTRQGMPPPSGRSSQPPSSRATIRSTASTRRPAAPWSPPRAPGRPGTPCAPRTPRFRTPRFRTPRFRTTCRSRARPRAGTTMPCSRSIRSSARPSQALSS</sequence>
<feature type="compositionally biased region" description="Low complexity" evidence="1">
    <location>
        <begin position="74"/>
        <end position="97"/>
    </location>
</feature>
<feature type="compositionally biased region" description="Basic residues" evidence="1">
    <location>
        <begin position="117"/>
        <end position="139"/>
    </location>
</feature>
<protein>
    <submittedName>
        <fullName evidence="2">Uncharacterized protein</fullName>
    </submittedName>
</protein>
<comment type="caution">
    <text evidence="2">The sequence shown here is derived from an EMBL/GenBank/DDBJ whole genome shotgun (WGS) entry which is preliminary data.</text>
</comment>
<feature type="compositionally biased region" description="Polar residues" evidence="1">
    <location>
        <begin position="145"/>
        <end position="163"/>
    </location>
</feature>
<feature type="compositionally biased region" description="Polar residues" evidence="1">
    <location>
        <begin position="16"/>
        <end position="29"/>
    </location>
</feature>